<evidence type="ECO:0000256" key="1">
    <source>
        <dbReference type="ARBA" id="ARBA00010638"/>
    </source>
</evidence>
<dbReference type="InterPro" id="IPR024185">
    <property type="entry name" value="FTHF_cligase-like_sf"/>
</dbReference>
<dbReference type="NCBIfam" id="TIGR02727">
    <property type="entry name" value="MTHFS_bact"/>
    <property type="match status" value="1"/>
</dbReference>
<dbReference type="PANTHER" id="PTHR23407:SF1">
    <property type="entry name" value="5-FORMYLTETRAHYDROFOLATE CYCLO-LIGASE"/>
    <property type="match status" value="1"/>
</dbReference>
<reference evidence="6" key="1">
    <citation type="journal article" date="2021" name="PeerJ">
        <title>Extensive microbial diversity within the chicken gut microbiome revealed by metagenomics and culture.</title>
        <authorList>
            <person name="Gilroy R."/>
            <person name="Ravi A."/>
            <person name="Getino M."/>
            <person name="Pursley I."/>
            <person name="Horton D.L."/>
            <person name="Alikhan N.F."/>
            <person name="Baker D."/>
            <person name="Gharbi K."/>
            <person name="Hall N."/>
            <person name="Watson M."/>
            <person name="Adriaenssens E.M."/>
            <person name="Foster-Nyarko E."/>
            <person name="Jarju S."/>
            <person name="Secka A."/>
            <person name="Antonio M."/>
            <person name="Oren A."/>
            <person name="Chaudhuri R.R."/>
            <person name="La Ragione R."/>
            <person name="Hildebrand F."/>
            <person name="Pallen M.J."/>
        </authorList>
    </citation>
    <scope>NUCLEOTIDE SEQUENCE</scope>
    <source>
        <strain evidence="6">ChiW4-1371</strain>
    </source>
</reference>
<comment type="similarity">
    <text evidence="1 5">Belongs to the 5-formyltetrahydrofolate cyclo-ligase family.</text>
</comment>
<dbReference type="EMBL" id="DXAQ01000038">
    <property type="protein sequence ID" value="HIZ88848.1"/>
    <property type="molecule type" value="Genomic_DNA"/>
</dbReference>
<dbReference type="PANTHER" id="PTHR23407">
    <property type="entry name" value="ATPASE INHIBITOR/5-FORMYLTETRAHYDROFOLATE CYCLO-LIGASE"/>
    <property type="match status" value="1"/>
</dbReference>
<feature type="binding site" evidence="4">
    <location>
        <begin position="3"/>
        <end position="7"/>
    </location>
    <ligand>
        <name>ATP</name>
        <dbReference type="ChEBI" id="CHEBI:30616"/>
    </ligand>
</feature>
<dbReference type="EC" id="6.3.3.2" evidence="5"/>
<dbReference type="Gene3D" id="3.40.50.10420">
    <property type="entry name" value="NagB/RpiA/CoA transferase-like"/>
    <property type="match status" value="1"/>
</dbReference>
<evidence type="ECO:0000256" key="4">
    <source>
        <dbReference type="PIRSR" id="PIRSR006806-1"/>
    </source>
</evidence>
<name>A0A9D2GRS6_9BACT</name>
<dbReference type="GO" id="GO:0046872">
    <property type="term" value="F:metal ion binding"/>
    <property type="evidence" value="ECO:0007669"/>
    <property type="project" value="UniProtKB-KW"/>
</dbReference>
<evidence type="ECO:0000313" key="7">
    <source>
        <dbReference type="Proteomes" id="UP000824176"/>
    </source>
</evidence>
<feature type="binding site" evidence="4">
    <location>
        <position position="52"/>
    </location>
    <ligand>
        <name>substrate</name>
    </ligand>
</feature>
<keyword evidence="5" id="KW-0479">Metal-binding</keyword>
<dbReference type="Proteomes" id="UP000824176">
    <property type="component" value="Unassembled WGS sequence"/>
</dbReference>
<accession>A0A9D2GRS6</accession>
<dbReference type="AlphaFoldDB" id="A0A9D2GRS6"/>
<keyword evidence="6" id="KW-0436">Ligase</keyword>
<proteinExistence type="inferred from homology"/>
<keyword evidence="5" id="KW-0460">Magnesium</keyword>
<comment type="cofactor">
    <cofactor evidence="5">
        <name>Mg(2+)</name>
        <dbReference type="ChEBI" id="CHEBI:18420"/>
    </cofactor>
</comment>
<dbReference type="GO" id="GO:0005524">
    <property type="term" value="F:ATP binding"/>
    <property type="evidence" value="ECO:0007669"/>
    <property type="project" value="UniProtKB-KW"/>
</dbReference>
<organism evidence="6 7">
    <name type="scientific">Candidatus Mucispirillum faecigallinarum</name>
    <dbReference type="NCBI Taxonomy" id="2838699"/>
    <lineage>
        <taxon>Bacteria</taxon>
        <taxon>Pseudomonadati</taxon>
        <taxon>Deferribacterota</taxon>
        <taxon>Deferribacteres</taxon>
        <taxon>Deferribacterales</taxon>
        <taxon>Mucispirillaceae</taxon>
        <taxon>Mucispirillum</taxon>
    </lineage>
</organism>
<keyword evidence="3 4" id="KW-0067">ATP-binding</keyword>
<evidence type="ECO:0000313" key="6">
    <source>
        <dbReference type="EMBL" id="HIZ88848.1"/>
    </source>
</evidence>
<dbReference type="Pfam" id="PF01812">
    <property type="entry name" value="5-FTHF_cyc-lig"/>
    <property type="match status" value="1"/>
</dbReference>
<dbReference type="SUPFAM" id="SSF100950">
    <property type="entry name" value="NagB/RpiA/CoA transferase-like"/>
    <property type="match status" value="1"/>
</dbReference>
<reference evidence="6" key="2">
    <citation type="submission" date="2021-04" db="EMBL/GenBank/DDBJ databases">
        <authorList>
            <person name="Gilroy R."/>
        </authorList>
    </citation>
    <scope>NUCLEOTIDE SEQUENCE</scope>
    <source>
        <strain evidence="6">ChiW4-1371</strain>
    </source>
</reference>
<dbReference type="GO" id="GO:0009396">
    <property type="term" value="P:folic acid-containing compound biosynthetic process"/>
    <property type="evidence" value="ECO:0007669"/>
    <property type="project" value="TreeGrafter"/>
</dbReference>
<sequence>MNKQDIRNKIKVLRNSYPIDELKNKSLKITDAFYKKYSFLNIFLLYYPIAQEVDTLPLISRLFNTGKQIYLPVVIGKNMVFKQFEGFDKLIPGKYGILEPCGRELHENPDIICIPGVAFDKECNRIGYGGGYYDRYLSIENTFIKSAFAYEFQVIDKIETEIFDKPVDEIFTENRIILRRV</sequence>
<dbReference type="InterPro" id="IPR002698">
    <property type="entry name" value="FTHF_cligase"/>
</dbReference>
<dbReference type="GO" id="GO:0035999">
    <property type="term" value="P:tetrahydrofolate interconversion"/>
    <property type="evidence" value="ECO:0007669"/>
    <property type="project" value="TreeGrafter"/>
</dbReference>
<gene>
    <name evidence="6" type="ORF">H9804_02790</name>
</gene>
<dbReference type="PIRSF" id="PIRSF006806">
    <property type="entry name" value="FTHF_cligase"/>
    <property type="match status" value="1"/>
</dbReference>
<comment type="caution">
    <text evidence="6">The sequence shown here is derived from an EMBL/GenBank/DDBJ whole genome shotgun (WGS) entry which is preliminary data.</text>
</comment>
<protein>
    <recommendedName>
        <fullName evidence="5">5-formyltetrahydrofolate cyclo-ligase</fullName>
        <ecNumber evidence="5">6.3.3.2</ecNumber>
    </recommendedName>
</protein>
<comment type="catalytic activity">
    <reaction evidence="5">
        <text>(6S)-5-formyl-5,6,7,8-tetrahydrofolate + ATP = (6R)-5,10-methenyltetrahydrofolate + ADP + phosphate</text>
        <dbReference type="Rhea" id="RHEA:10488"/>
        <dbReference type="ChEBI" id="CHEBI:30616"/>
        <dbReference type="ChEBI" id="CHEBI:43474"/>
        <dbReference type="ChEBI" id="CHEBI:57455"/>
        <dbReference type="ChEBI" id="CHEBI:57457"/>
        <dbReference type="ChEBI" id="CHEBI:456216"/>
        <dbReference type="EC" id="6.3.3.2"/>
    </reaction>
</comment>
<feature type="binding site" evidence="4">
    <location>
        <begin position="125"/>
        <end position="133"/>
    </location>
    <ligand>
        <name>ATP</name>
        <dbReference type="ChEBI" id="CHEBI:30616"/>
    </ligand>
</feature>
<evidence type="ECO:0000256" key="2">
    <source>
        <dbReference type="ARBA" id="ARBA00022741"/>
    </source>
</evidence>
<dbReference type="GO" id="GO:0030272">
    <property type="term" value="F:5-formyltetrahydrofolate cyclo-ligase activity"/>
    <property type="evidence" value="ECO:0007669"/>
    <property type="project" value="UniProtKB-EC"/>
</dbReference>
<dbReference type="InterPro" id="IPR037171">
    <property type="entry name" value="NagB/RpiA_transferase-like"/>
</dbReference>
<evidence type="ECO:0000256" key="3">
    <source>
        <dbReference type="ARBA" id="ARBA00022840"/>
    </source>
</evidence>
<keyword evidence="2 4" id="KW-0547">Nucleotide-binding</keyword>
<evidence type="ECO:0000256" key="5">
    <source>
        <dbReference type="RuleBase" id="RU361279"/>
    </source>
</evidence>